<keyword evidence="4 11" id="KW-0548">Nucleotidyltransferase</keyword>
<sequence length="348" mass="39909">MRGAVNVSYFDMMKHIKREELSGLYLLYGSESFMVSDTLQKLTGSALSEEEIEFNLSQFDMKDTPVELAIEEAYTFPFMGSKRVVILKEAYFFTGMKVTAKAEHDLKKLEAYIQNPAPETVFIAVVPSEKLDERKKITKLFKKHGRVMEGKPFEEKELFSWLDEKAKEQNVTIDREAKGQLLMLTASNLMLISSELRKMAIYTGEGNTITKEVVDELVARSLEQNIFSLVDGVVKQNLDGAWRIFDDLLKQKEEPIKILSLLARQFRILYQVKQLSEQGYSQKQMASQLKLHPYAVKLAAGQAQRFEDRHLLTILDQLAETDFKIKTGQLDKKLAVELFLAKQKQPAY</sequence>
<dbReference type="GO" id="GO:0003677">
    <property type="term" value="F:DNA binding"/>
    <property type="evidence" value="ECO:0007669"/>
    <property type="project" value="InterPro"/>
</dbReference>
<evidence type="ECO:0000256" key="1">
    <source>
        <dbReference type="ARBA" id="ARBA00012417"/>
    </source>
</evidence>
<feature type="domain" description="DNA polymerase III delta N-terminal" evidence="9">
    <location>
        <begin position="25"/>
        <end position="149"/>
    </location>
</feature>
<accession>A0A3M7TZ35</accession>
<dbReference type="InterPro" id="IPR048466">
    <property type="entry name" value="DNA_pol3_delta-like_C"/>
</dbReference>
<name>A0A3M7TZ35_9BACI</name>
<comment type="similarity">
    <text evidence="7">Belongs to the DNA polymerase HolA subunit family.</text>
</comment>
<gene>
    <name evidence="11" type="primary">holA</name>
    <name evidence="11" type="ORF">EBO34_02450</name>
</gene>
<dbReference type="NCBIfam" id="TIGR01128">
    <property type="entry name" value="holA"/>
    <property type="match status" value="1"/>
</dbReference>
<keyword evidence="6" id="KW-0239">DNA-directed DNA polymerase</keyword>
<organism evidence="11 12">
    <name type="scientific">Alteribacter keqinensis</name>
    <dbReference type="NCBI Taxonomy" id="2483800"/>
    <lineage>
        <taxon>Bacteria</taxon>
        <taxon>Bacillati</taxon>
        <taxon>Bacillota</taxon>
        <taxon>Bacilli</taxon>
        <taxon>Bacillales</taxon>
        <taxon>Bacillaceae</taxon>
        <taxon>Alteribacter</taxon>
    </lineage>
</organism>
<evidence type="ECO:0000256" key="6">
    <source>
        <dbReference type="ARBA" id="ARBA00022932"/>
    </source>
</evidence>
<dbReference type="EMBL" id="RHIB01000001">
    <property type="protein sequence ID" value="RNA70551.1"/>
    <property type="molecule type" value="Genomic_DNA"/>
</dbReference>
<evidence type="ECO:0000256" key="7">
    <source>
        <dbReference type="ARBA" id="ARBA00034754"/>
    </source>
</evidence>
<dbReference type="SUPFAM" id="SSF52540">
    <property type="entry name" value="P-loop containing nucleoside triphosphate hydrolases"/>
    <property type="match status" value="1"/>
</dbReference>
<dbReference type="GO" id="GO:0003887">
    <property type="term" value="F:DNA-directed DNA polymerase activity"/>
    <property type="evidence" value="ECO:0007669"/>
    <property type="project" value="UniProtKB-KW"/>
</dbReference>
<dbReference type="GO" id="GO:0006261">
    <property type="term" value="P:DNA-templated DNA replication"/>
    <property type="evidence" value="ECO:0007669"/>
    <property type="project" value="TreeGrafter"/>
</dbReference>
<dbReference type="EC" id="2.7.7.7" evidence="1"/>
<evidence type="ECO:0000256" key="5">
    <source>
        <dbReference type="ARBA" id="ARBA00022705"/>
    </source>
</evidence>
<comment type="caution">
    <text evidence="11">The sequence shown here is derived from an EMBL/GenBank/DDBJ whole genome shotgun (WGS) entry which is preliminary data.</text>
</comment>
<dbReference type="Pfam" id="PF06144">
    <property type="entry name" value="DNA_pol3_delta"/>
    <property type="match status" value="1"/>
</dbReference>
<dbReference type="PANTHER" id="PTHR34388:SF1">
    <property type="entry name" value="DNA POLYMERASE III SUBUNIT DELTA"/>
    <property type="match status" value="1"/>
</dbReference>
<dbReference type="Gene3D" id="1.20.272.10">
    <property type="match status" value="1"/>
</dbReference>
<proteinExistence type="inferred from homology"/>
<keyword evidence="5" id="KW-0235">DNA replication</keyword>
<dbReference type="Pfam" id="PF21694">
    <property type="entry name" value="DNA_pol3_delta_C"/>
    <property type="match status" value="1"/>
</dbReference>
<dbReference type="SUPFAM" id="SSF48019">
    <property type="entry name" value="post-AAA+ oligomerization domain-like"/>
    <property type="match status" value="1"/>
</dbReference>
<evidence type="ECO:0000256" key="8">
    <source>
        <dbReference type="ARBA" id="ARBA00049244"/>
    </source>
</evidence>
<evidence type="ECO:0000259" key="10">
    <source>
        <dbReference type="Pfam" id="PF21694"/>
    </source>
</evidence>
<protein>
    <recommendedName>
        <fullName evidence="2">DNA polymerase III subunit delta</fullName>
        <ecNumber evidence="1">2.7.7.7</ecNumber>
    </recommendedName>
</protein>
<dbReference type="InterPro" id="IPR027417">
    <property type="entry name" value="P-loop_NTPase"/>
</dbReference>
<dbReference type="AlphaFoldDB" id="A0A3M7TZ35"/>
<evidence type="ECO:0000256" key="4">
    <source>
        <dbReference type="ARBA" id="ARBA00022695"/>
    </source>
</evidence>
<dbReference type="Gene3D" id="3.40.50.300">
    <property type="entry name" value="P-loop containing nucleotide triphosphate hydrolases"/>
    <property type="match status" value="1"/>
</dbReference>
<evidence type="ECO:0000256" key="2">
    <source>
        <dbReference type="ARBA" id="ARBA00017703"/>
    </source>
</evidence>
<dbReference type="InterPro" id="IPR008921">
    <property type="entry name" value="DNA_pol3_clamp-load_cplx_C"/>
</dbReference>
<dbReference type="Gene3D" id="1.10.8.60">
    <property type="match status" value="1"/>
</dbReference>
<dbReference type="InterPro" id="IPR005790">
    <property type="entry name" value="DNA_polIII_delta"/>
</dbReference>
<dbReference type="InterPro" id="IPR010372">
    <property type="entry name" value="DNA_pol3_delta_N"/>
</dbReference>
<dbReference type="Proteomes" id="UP000278746">
    <property type="component" value="Unassembled WGS sequence"/>
</dbReference>
<comment type="catalytic activity">
    <reaction evidence="8">
        <text>DNA(n) + a 2'-deoxyribonucleoside 5'-triphosphate = DNA(n+1) + diphosphate</text>
        <dbReference type="Rhea" id="RHEA:22508"/>
        <dbReference type="Rhea" id="RHEA-COMP:17339"/>
        <dbReference type="Rhea" id="RHEA-COMP:17340"/>
        <dbReference type="ChEBI" id="CHEBI:33019"/>
        <dbReference type="ChEBI" id="CHEBI:61560"/>
        <dbReference type="ChEBI" id="CHEBI:173112"/>
        <dbReference type="EC" id="2.7.7.7"/>
    </reaction>
</comment>
<evidence type="ECO:0000313" key="11">
    <source>
        <dbReference type="EMBL" id="RNA70551.1"/>
    </source>
</evidence>
<keyword evidence="12" id="KW-1185">Reference proteome</keyword>
<keyword evidence="3 11" id="KW-0808">Transferase</keyword>
<evidence type="ECO:0000313" key="12">
    <source>
        <dbReference type="Proteomes" id="UP000278746"/>
    </source>
</evidence>
<dbReference type="GO" id="GO:0009360">
    <property type="term" value="C:DNA polymerase III complex"/>
    <property type="evidence" value="ECO:0007669"/>
    <property type="project" value="InterPro"/>
</dbReference>
<dbReference type="PANTHER" id="PTHR34388">
    <property type="entry name" value="DNA POLYMERASE III SUBUNIT DELTA"/>
    <property type="match status" value="1"/>
</dbReference>
<evidence type="ECO:0000256" key="3">
    <source>
        <dbReference type="ARBA" id="ARBA00022679"/>
    </source>
</evidence>
<evidence type="ECO:0000259" key="9">
    <source>
        <dbReference type="Pfam" id="PF06144"/>
    </source>
</evidence>
<feature type="domain" description="DNA polymerase III delta subunit-like C-terminal" evidence="10">
    <location>
        <begin position="223"/>
        <end position="342"/>
    </location>
</feature>
<dbReference type="OrthoDB" id="9775929at2"/>
<reference evidence="11 12" key="1">
    <citation type="submission" date="2018-10" db="EMBL/GenBank/DDBJ databases">
        <title>Bacillus Keqinensis sp. nov., a moderately halophilic bacterium isolated from a saline-alkaline lake.</title>
        <authorList>
            <person name="Wang H."/>
        </authorList>
    </citation>
    <scope>NUCLEOTIDE SEQUENCE [LARGE SCALE GENOMIC DNA]</scope>
    <source>
        <strain evidence="11 12">KQ-3</strain>
    </source>
</reference>